<dbReference type="InterPro" id="IPR024753">
    <property type="entry name" value="AriR"/>
</dbReference>
<dbReference type="Gene3D" id="1.20.5.5260">
    <property type="match status" value="1"/>
</dbReference>
<accession>A0A6I6EH76</accession>
<proteinExistence type="predicted"/>
<sequence>MQQMSSESEIMTYFQGGGEKFSQEAQVLGAVIKELASGGRHVSNKAIILSLIEKLETTKDVIQLDVYRQVLEVVVGMTPDDA</sequence>
<dbReference type="Proteomes" id="UP000424752">
    <property type="component" value="Chromosome"/>
</dbReference>
<dbReference type="GO" id="GO:0071468">
    <property type="term" value="P:cellular response to acidic pH"/>
    <property type="evidence" value="ECO:0007669"/>
    <property type="project" value="InterPro"/>
</dbReference>
<dbReference type="Proteomes" id="UP000480164">
    <property type="component" value="Unassembled WGS sequence"/>
</dbReference>
<organism evidence="2 3">
    <name type="scientific">Erwinia sorbitola</name>
    <dbReference type="NCBI Taxonomy" id="2681984"/>
    <lineage>
        <taxon>Bacteria</taxon>
        <taxon>Pseudomonadati</taxon>
        <taxon>Pseudomonadota</taxon>
        <taxon>Gammaproteobacteria</taxon>
        <taxon>Enterobacterales</taxon>
        <taxon>Erwiniaceae</taxon>
        <taxon>Erwinia</taxon>
    </lineage>
</organism>
<evidence type="ECO:0000313" key="2">
    <source>
        <dbReference type="EMBL" id="QGU87265.1"/>
    </source>
</evidence>
<dbReference type="EMBL" id="WLZX01000001">
    <property type="protein sequence ID" value="MTD26202.1"/>
    <property type="molecule type" value="Genomic_DNA"/>
</dbReference>
<name>A0A6I6EH76_9GAMM</name>
<reference evidence="1 4" key="1">
    <citation type="submission" date="2019-11" db="EMBL/GenBank/DDBJ databases">
        <title>Erwinia sp. nov., isolated from feces of birds in Tibet plateau of China.</title>
        <authorList>
            <person name="Ge Y."/>
        </authorList>
    </citation>
    <scope>NUCLEOTIDE SEQUENCE [LARGE SCALE GENOMIC DNA]</scope>
    <source>
        <strain evidence="1 4">J316</strain>
    </source>
</reference>
<dbReference type="AlphaFoldDB" id="A0A6I6EH76"/>
<reference evidence="2 3" key="2">
    <citation type="submission" date="2019-12" db="EMBL/GenBank/DDBJ databases">
        <title>Erwinia sp. nov., isolated from droppings of birds in the Qinghai-Tiebt plateau of China.</title>
        <authorList>
            <person name="Ge Y."/>
        </authorList>
    </citation>
    <scope>NUCLEOTIDE SEQUENCE [LARGE SCALE GENOMIC DNA]</scope>
    <source>
        <strain evidence="2 3">J780</strain>
    </source>
</reference>
<accession>A0A6L6GNS8</accession>
<protein>
    <submittedName>
        <fullName evidence="2">Transcriptional regulator</fullName>
    </submittedName>
</protein>
<dbReference type="KEGG" id="erwi:GN242_08595"/>
<gene>
    <name evidence="1" type="ORF">GK011_04480</name>
    <name evidence="2" type="ORF">GN242_08595</name>
</gene>
<dbReference type="EMBL" id="CP046509">
    <property type="protein sequence ID" value="QGU87265.1"/>
    <property type="molecule type" value="Genomic_DNA"/>
</dbReference>
<evidence type="ECO:0000313" key="4">
    <source>
        <dbReference type="Proteomes" id="UP000480164"/>
    </source>
</evidence>
<evidence type="ECO:0000313" key="3">
    <source>
        <dbReference type="Proteomes" id="UP000424752"/>
    </source>
</evidence>
<evidence type="ECO:0000313" key="1">
    <source>
        <dbReference type="EMBL" id="MTD26202.1"/>
    </source>
</evidence>
<keyword evidence="4" id="KW-1185">Reference proteome</keyword>
<dbReference type="Pfam" id="PF10798">
    <property type="entry name" value="YmgB"/>
    <property type="match status" value="1"/>
</dbReference>